<keyword evidence="2" id="KW-1185">Reference proteome</keyword>
<evidence type="ECO:0000313" key="1">
    <source>
        <dbReference type="EMBL" id="KAH7977288.1"/>
    </source>
</evidence>
<proteinExistence type="predicted"/>
<accession>A0ACB8DSA9</accession>
<reference evidence="1" key="1">
    <citation type="submission" date="2020-05" db="EMBL/GenBank/DDBJ databases">
        <title>Large-scale comparative analyses of tick genomes elucidate their genetic diversity and vector capacities.</title>
        <authorList>
            <person name="Jia N."/>
            <person name="Wang J."/>
            <person name="Shi W."/>
            <person name="Du L."/>
            <person name="Sun Y."/>
            <person name="Zhan W."/>
            <person name="Jiang J."/>
            <person name="Wang Q."/>
            <person name="Zhang B."/>
            <person name="Ji P."/>
            <person name="Sakyi L.B."/>
            <person name="Cui X."/>
            <person name="Yuan T."/>
            <person name="Jiang B."/>
            <person name="Yang W."/>
            <person name="Lam T.T.-Y."/>
            <person name="Chang Q."/>
            <person name="Ding S."/>
            <person name="Wang X."/>
            <person name="Zhu J."/>
            <person name="Ruan X."/>
            <person name="Zhao L."/>
            <person name="Wei J."/>
            <person name="Que T."/>
            <person name="Du C."/>
            <person name="Cheng J."/>
            <person name="Dai P."/>
            <person name="Han X."/>
            <person name="Huang E."/>
            <person name="Gao Y."/>
            <person name="Liu J."/>
            <person name="Shao H."/>
            <person name="Ye R."/>
            <person name="Li L."/>
            <person name="Wei W."/>
            <person name="Wang X."/>
            <person name="Wang C."/>
            <person name="Yang T."/>
            <person name="Huo Q."/>
            <person name="Li W."/>
            <person name="Guo W."/>
            <person name="Chen H."/>
            <person name="Zhou L."/>
            <person name="Ni X."/>
            <person name="Tian J."/>
            <person name="Zhou Y."/>
            <person name="Sheng Y."/>
            <person name="Liu T."/>
            <person name="Pan Y."/>
            <person name="Xia L."/>
            <person name="Li J."/>
            <person name="Zhao F."/>
            <person name="Cao W."/>
        </authorList>
    </citation>
    <scope>NUCLEOTIDE SEQUENCE</scope>
    <source>
        <strain evidence="1">Dsil-2018</strain>
    </source>
</reference>
<sequence length="427" mass="46095">MYANRSHSMMEQFITKPKPSYIRNNNLRAPPRDSDSIFGKLFILVVSAVNPTAAGLTSTKKEENVSIVLDCVLLRKGRAMPSHQYNTRNANRHETPTTVSVRTRETTRSRRPRRRCGPRFFTRSMLERWVAAMPRVTPWSQPELVDHVAELSPQPGVTTHVVAGHVVQESSEAFSIGVNQQGSRESAQATPDVRLGLAVSPRVSLAVPNLPFDSPNDALAVVDHAAHRDAAAALAAAGKSSFEHELAPSEALPPLILVPCVLSPKHDPAPTVVCTCKRQLAAPRDGDTMPNISSSPTTASDAGPALNVSPNSASEARDCGDVLEKVAASAPSTAAAPDRRNDSDKLLEPSALPVEDLRSWTVDDVVDYVCGIPGCQKFAGVFREQDVDGEALLLLDLRHLHAIMNLPLGPALKILDAIRSLRSNLAQ</sequence>
<evidence type="ECO:0000313" key="2">
    <source>
        <dbReference type="Proteomes" id="UP000821865"/>
    </source>
</evidence>
<dbReference type="Proteomes" id="UP000821865">
    <property type="component" value="Chromosome 1"/>
</dbReference>
<organism evidence="1 2">
    <name type="scientific">Dermacentor silvarum</name>
    <name type="common">Tick</name>
    <dbReference type="NCBI Taxonomy" id="543639"/>
    <lineage>
        <taxon>Eukaryota</taxon>
        <taxon>Metazoa</taxon>
        <taxon>Ecdysozoa</taxon>
        <taxon>Arthropoda</taxon>
        <taxon>Chelicerata</taxon>
        <taxon>Arachnida</taxon>
        <taxon>Acari</taxon>
        <taxon>Parasitiformes</taxon>
        <taxon>Ixodida</taxon>
        <taxon>Ixodoidea</taxon>
        <taxon>Ixodidae</taxon>
        <taxon>Rhipicephalinae</taxon>
        <taxon>Dermacentor</taxon>
    </lineage>
</organism>
<dbReference type="EMBL" id="CM023470">
    <property type="protein sequence ID" value="KAH7977288.1"/>
    <property type="molecule type" value="Genomic_DNA"/>
</dbReference>
<protein>
    <submittedName>
        <fullName evidence="1">Uncharacterized protein</fullName>
    </submittedName>
</protein>
<gene>
    <name evidence="1" type="ORF">HPB49_000301</name>
</gene>
<comment type="caution">
    <text evidence="1">The sequence shown here is derived from an EMBL/GenBank/DDBJ whole genome shotgun (WGS) entry which is preliminary data.</text>
</comment>
<name>A0ACB8DSA9_DERSI</name>